<evidence type="ECO:0000313" key="2">
    <source>
        <dbReference type="EMBL" id="CAK0901592.1"/>
    </source>
</evidence>
<comment type="caution">
    <text evidence="2">The sequence shown here is derived from an EMBL/GenBank/DDBJ whole genome shotgun (WGS) entry which is preliminary data.</text>
</comment>
<keyword evidence="3" id="KW-1185">Reference proteome</keyword>
<evidence type="ECO:0000256" key="1">
    <source>
        <dbReference type="SAM" id="MobiDB-lite"/>
    </source>
</evidence>
<feature type="compositionally biased region" description="Low complexity" evidence="1">
    <location>
        <begin position="9"/>
        <end position="29"/>
    </location>
</feature>
<gene>
    <name evidence="2" type="ORF">PCOR1329_LOCUS78497</name>
</gene>
<sequence>MSVCTAPLASSSPCRSKSSAPTSRSRTTSWDGKRGKGRTIESSWPLDSNSSLPESSKSSLSPIAQLRLLLAATVPEASTLLAMCFATLSVIAFENARALTVVTCLEVS</sequence>
<name>A0ABN9XNW3_9DINO</name>
<accession>A0ABN9XNW3</accession>
<dbReference type="Proteomes" id="UP001189429">
    <property type="component" value="Unassembled WGS sequence"/>
</dbReference>
<evidence type="ECO:0000313" key="3">
    <source>
        <dbReference type="Proteomes" id="UP001189429"/>
    </source>
</evidence>
<feature type="region of interest" description="Disordered" evidence="1">
    <location>
        <begin position="1"/>
        <end position="57"/>
    </location>
</feature>
<proteinExistence type="predicted"/>
<feature type="compositionally biased region" description="Low complexity" evidence="1">
    <location>
        <begin position="45"/>
        <end position="57"/>
    </location>
</feature>
<organism evidence="2 3">
    <name type="scientific">Prorocentrum cordatum</name>
    <dbReference type="NCBI Taxonomy" id="2364126"/>
    <lineage>
        <taxon>Eukaryota</taxon>
        <taxon>Sar</taxon>
        <taxon>Alveolata</taxon>
        <taxon>Dinophyceae</taxon>
        <taxon>Prorocentrales</taxon>
        <taxon>Prorocentraceae</taxon>
        <taxon>Prorocentrum</taxon>
    </lineage>
</organism>
<reference evidence="2" key="1">
    <citation type="submission" date="2023-10" db="EMBL/GenBank/DDBJ databases">
        <authorList>
            <person name="Chen Y."/>
            <person name="Shah S."/>
            <person name="Dougan E. K."/>
            <person name="Thang M."/>
            <person name="Chan C."/>
        </authorList>
    </citation>
    <scope>NUCLEOTIDE SEQUENCE [LARGE SCALE GENOMIC DNA]</scope>
</reference>
<protein>
    <submittedName>
        <fullName evidence="2">Uncharacterized protein</fullName>
    </submittedName>
</protein>
<dbReference type="EMBL" id="CAUYUJ010020949">
    <property type="protein sequence ID" value="CAK0901592.1"/>
    <property type="molecule type" value="Genomic_DNA"/>
</dbReference>